<dbReference type="PANTHER" id="PTHR30411:SF0">
    <property type="entry name" value="CYS-TRNA(PRO)_CYS-TRNA(CYS) DEACYLASE YBAK"/>
    <property type="match status" value="1"/>
</dbReference>
<dbReference type="PANTHER" id="PTHR30411">
    <property type="entry name" value="CYTOPLASMIC PROTEIN"/>
    <property type="match status" value="1"/>
</dbReference>
<accession>A0A6V8LVL7</accession>
<dbReference type="GO" id="GO:0006412">
    <property type="term" value="P:translation"/>
    <property type="evidence" value="ECO:0007669"/>
    <property type="project" value="UniProtKB-KW"/>
</dbReference>
<keyword evidence="7" id="KW-1185">Reference proteome</keyword>
<protein>
    <recommendedName>
        <fullName evidence="4">Cys-tRNA(Pro)/Cys-tRNA(Cys) deacylase</fullName>
        <ecNumber evidence="4">4.2.-.-</ecNumber>
    </recommendedName>
</protein>
<reference evidence="6 7" key="1">
    <citation type="submission" date="2020-04" db="EMBL/GenBank/DDBJ databases">
        <authorList>
            <consortium name="Desulfovibrio sp. FSS-1 genome sequencing consortium"/>
            <person name="Shimoshige H."/>
            <person name="Kobayashi H."/>
            <person name="Maekawa T."/>
        </authorList>
    </citation>
    <scope>NUCLEOTIDE SEQUENCE [LARGE SCALE GENOMIC DNA]</scope>
    <source>
        <strain evidence="6 7">SIID29052-01</strain>
    </source>
</reference>
<evidence type="ECO:0000259" key="5">
    <source>
        <dbReference type="Pfam" id="PF04073"/>
    </source>
</evidence>
<dbReference type="InterPro" id="IPR007214">
    <property type="entry name" value="YbaK/aa-tRNA-synth-assoc-dom"/>
</dbReference>
<dbReference type="GO" id="GO:0002161">
    <property type="term" value="F:aminoacyl-tRNA deacylase activity"/>
    <property type="evidence" value="ECO:0007669"/>
    <property type="project" value="InterPro"/>
</dbReference>
<organism evidence="6 7">
    <name type="scientific">Fundidesulfovibrio magnetotacticus</name>
    <dbReference type="NCBI Taxonomy" id="2730080"/>
    <lineage>
        <taxon>Bacteria</taxon>
        <taxon>Pseudomonadati</taxon>
        <taxon>Thermodesulfobacteriota</taxon>
        <taxon>Desulfovibrionia</taxon>
        <taxon>Desulfovibrionales</taxon>
        <taxon>Desulfovibrionaceae</taxon>
        <taxon>Fundidesulfovibrio</taxon>
    </lineage>
</organism>
<dbReference type="EMBL" id="BLTE01000009">
    <property type="protein sequence ID" value="GFK94348.1"/>
    <property type="molecule type" value="Genomic_DNA"/>
</dbReference>
<keyword evidence="3 4" id="KW-0456">Lyase</keyword>
<evidence type="ECO:0000256" key="3">
    <source>
        <dbReference type="ARBA" id="ARBA00023239"/>
    </source>
</evidence>
<comment type="similarity">
    <text evidence="1 4">Belongs to the prolyl-tRNA editing family. YbaK/EbsC subfamily.</text>
</comment>
<dbReference type="SUPFAM" id="SSF55826">
    <property type="entry name" value="YbaK/ProRS associated domain"/>
    <property type="match status" value="1"/>
</dbReference>
<evidence type="ECO:0000313" key="7">
    <source>
        <dbReference type="Proteomes" id="UP000494245"/>
    </source>
</evidence>
<dbReference type="PIRSF" id="PIRSF006181">
    <property type="entry name" value="EbsC_YbaK"/>
    <property type="match status" value="1"/>
</dbReference>
<evidence type="ECO:0000256" key="4">
    <source>
        <dbReference type="PIRNR" id="PIRNR006181"/>
    </source>
</evidence>
<sequence>MAKPPATPATQLLKARKVAFTARPYDYVDHGGTGRAASELGVDEHAVVKTLVFEDESGRPFLVLMHGDREVSLKELARQMGVKSVTPCAPEAAQRHTGYLVGGISPFATRKPLPVCLEKSILALPRVLVNAGRRGVLVEIEPRVFQELLSVTPVEAGR</sequence>
<reference evidence="6 7" key="2">
    <citation type="submission" date="2020-05" db="EMBL/GenBank/DDBJ databases">
        <title>Draft genome sequence of Desulfovibrio sp. strainFSS-1.</title>
        <authorList>
            <person name="Shimoshige H."/>
            <person name="Kobayashi H."/>
            <person name="Maekawa T."/>
        </authorList>
    </citation>
    <scope>NUCLEOTIDE SEQUENCE [LARGE SCALE GENOMIC DNA]</scope>
    <source>
        <strain evidence="6 7">SIID29052-01</strain>
    </source>
</reference>
<feature type="domain" description="YbaK/aminoacyl-tRNA synthetase-associated" evidence="5">
    <location>
        <begin position="36"/>
        <end position="147"/>
    </location>
</feature>
<dbReference type="Gene3D" id="3.90.960.10">
    <property type="entry name" value="YbaK/aminoacyl-tRNA synthetase-associated domain"/>
    <property type="match status" value="1"/>
</dbReference>
<dbReference type="Pfam" id="PF04073">
    <property type="entry name" value="tRNA_edit"/>
    <property type="match status" value="1"/>
</dbReference>
<dbReference type="RefSeq" id="WP_173084334.1">
    <property type="nucleotide sequence ID" value="NZ_BLTE01000009.1"/>
</dbReference>
<dbReference type="Proteomes" id="UP000494245">
    <property type="component" value="Unassembled WGS sequence"/>
</dbReference>
<gene>
    <name evidence="6" type="primary">ybaK</name>
    <name evidence="6" type="ORF">NNJEOMEG_02192</name>
</gene>
<dbReference type="AlphaFoldDB" id="A0A6V8LVL7"/>
<name>A0A6V8LVL7_9BACT</name>
<dbReference type="InterPro" id="IPR004369">
    <property type="entry name" value="Prolyl-tRNA_editing_YbaK/EbsC"/>
</dbReference>
<keyword evidence="2 4" id="KW-0648">Protein biosynthesis</keyword>
<dbReference type="GO" id="GO:0016829">
    <property type="term" value="F:lyase activity"/>
    <property type="evidence" value="ECO:0007669"/>
    <property type="project" value="UniProtKB-KW"/>
</dbReference>
<proteinExistence type="inferred from homology"/>
<dbReference type="CDD" id="cd00002">
    <property type="entry name" value="YbaK_deacylase"/>
    <property type="match status" value="1"/>
</dbReference>
<evidence type="ECO:0000256" key="1">
    <source>
        <dbReference type="ARBA" id="ARBA00009798"/>
    </source>
</evidence>
<evidence type="ECO:0000256" key="2">
    <source>
        <dbReference type="ARBA" id="ARBA00022917"/>
    </source>
</evidence>
<dbReference type="InterPro" id="IPR036754">
    <property type="entry name" value="YbaK/aa-tRNA-synt-asso_dom_sf"/>
</dbReference>
<evidence type="ECO:0000313" key="6">
    <source>
        <dbReference type="EMBL" id="GFK94348.1"/>
    </source>
</evidence>
<comment type="caution">
    <text evidence="6">The sequence shown here is derived from an EMBL/GenBank/DDBJ whole genome shotgun (WGS) entry which is preliminary data.</text>
</comment>
<dbReference type="EC" id="4.2.-.-" evidence="4"/>